<accession>F8AAL1</accession>
<dbReference type="RefSeq" id="WP_013907029.1">
    <property type="nucleotide sequence ID" value="NC_015681.1"/>
</dbReference>
<protein>
    <submittedName>
        <fullName evidence="1">Uncharacterized protein</fullName>
    </submittedName>
</protein>
<dbReference type="EMBL" id="CP002683">
    <property type="protein sequence ID" value="AEH44283.1"/>
    <property type="molecule type" value="Genomic_DNA"/>
</dbReference>
<dbReference type="KEGG" id="tid:Thein_0401"/>
<evidence type="ECO:0000313" key="2">
    <source>
        <dbReference type="Proteomes" id="UP000006793"/>
    </source>
</evidence>
<reference evidence="1 2" key="2">
    <citation type="journal article" date="2012" name="Stand. Genomic Sci.">
        <title>Complete genome sequence of the thermophilic sulfate-reducing ocean bacterium Thermodesulfatator indicus type strain (CIR29812(T)).</title>
        <authorList>
            <person name="Anderson I."/>
            <person name="Saunders E."/>
            <person name="Lapidus A."/>
            <person name="Nolan M."/>
            <person name="Lucas S."/>
            <person name="Tice H."/>
            <person name="Del Rio T.G."/>
            <person name="Cheng J.F."/>
            <person name="Han C."/>
            <person name="Tapia R."/>
            <person name="Goodwin L.A."/>
            <person name="Pitluck S."/>
            <person name="Liolios K."/>
            <person name="Mavromatis K."/>
            <person name="Pagani I."/>
            <person name="Ivanova N."/>
            <person name="Mikhailova N."/>
            <person name="Pati A."/>
            <person name="Chen A."/>
            <person name="Palaniappan K."/>
            <person name="Land M."/>
            <person name="Hauser L."/>
            <person name="Jeffries C.D."/>
            <person name="Chang Y.J."/>
            <person name="Brambilla E.M."/>
            <person name="Rohde M."/>
            <person name="Spring S."/>
            <person name="Goker M."/>
            <person name="Detter J.C."/>
            <person name="Woyke T."/>
            <person name="Bristow J."/>
            <person name="Eisen J.A."/>
            <person name="Markowitz V."/>
            <person name="Hugenholtz P."/>
            <person name="Kyrpides N.C."/>
            <person name="Klenk H.P."/>
        </authorList>
    </citation>
    <scope>NUCLEOTIDE SEQUENCE [LARGE SCALE GENOMIC DNA]</scope>
    <source>
        <strain evidence="2">DSM 15286 / JCM 11887 / CIR29812</strain>
    </source>
</reference>
<dbReference type="STRING" id="667014.Thein_0401"/>
<reference evidence="2" key="1">
    <citation type="submission" date="2011-04" db="EMBL/GenBank/DDBJ databases">
        <title>The complete genome of Thermodesulfatator indicus DSM 15286.</title>
        <authorList>
            <person name="Lucas S."/>
            <person name="Copeland A."/>
            <person name="Lapidus A."/>
            <person name="Bruce D."/>
            <person name="Goodwin L."/>
            <person name="Pitluck S."/>
            <person name="Peters L."/>
            <person name="Kyrpides N."/>
            <person name="Mavromatis K."/>
            <person name="Pagani I."/>
            <person name="Ivanova N."/>
            <person name="Saunders L."/>
            <person name="Detter J.C."/>
            <person name="Tapia R."/>
            <person name="Han C."/>
            <person name="Land M."/>
            <person name="Hauser L."/>
            <person name="Markowitz V."/>
            <person name="Cheng J.-F."/>
            <person name="Hugenholtz P."/>
            <person name="Woyke T."/>
            <person name="Wu D."/>
            <person name="Spring S."/>
            <person name="Schroeder M."/>
            <person name="Brambilla E."/>
            <person name="Klenk H.-P."/>
            <person name="Eisen J.A."/>
        </authorList>
    </citation>
    <scope>NUCLEOTIDE SEQUENCE [LARGE SCALE GENOMIC DNA]</scope>
    <source>
        <strain evidence="2">DSM 15286 / JCM 11887 / CIR29812</strain>
    </source>
</reference>
<organism evidence="1 2">
    <name type="scientific">Thermodesulfatator indicus (strain DSM 15286 / JCM 11887 / CIR29812)</name>
    <dbReference type="NCBI Taxonomy" id="667014"/>
    <lineage>
        <taxon>Bacteria</taxon>
        <taxon>Pseudomonadati</taxon>
        <taxon>Thermodesulfobacteriota</taxon>
        <taxon>Thermodesulfobacteria</taxon>
        <taxon>Thermodesulfobacteriales</taxon>
        <taxon>Thermodesulfatatoraceae</taxon>
        <taxon>Thermodesulfatator</taxon>
    </lineage>
</organism>
<dbReference type="InParanoid" id="F8AAL1"/>
<dbReference type="HOGENOM" id="CLU_3259081_0_0_0"/>
<dbReference type="AlphaFoldDB" id="F8AAL1"/>
<dbReference type="PaxDb" id="667014-Thein_0401"/>
<dbReference type="Proteomes" id="UP000006793">
    <property type="component" value="Chromosome"/>
</dbReference>
<proteinExistence type="predicted"/>
<gene>
    <name evidence="1" type="ordered locus">Thein_0401</name>
</gene>
<name>F8AAL1_THEID</name>
<keyword evidence="2" id="KW-1185">Reference proteome</keyword>
<evidence type="ECO:0000313" key="1">
    <source>
        <dbReference type="EMBL" id="AEH44283.1"/>
    </source>
</evidence>
<sequence length="42" mass="4713">MKKFILILATFFIATPVLAEVVTLEIKNPSDKKLWLAAVNKP</sequence>